<feature type="domain" description="YjeF C-terminal" evidence="7">
    <location>
        <begin position="5"/>
        <end position="272"/>
    </location>
</feature>
<evidence type="ECO:0000313" key="8">
    <source>
        <dbReference type="EMBL" id="MBP1040852.1"/>
    </source>
</evidence>
<reference evidence="8" key="1">
    <citation type="submission" date="2020-12" db="EMBL/GenBank/DDBJ databases">
        <title>Vagococcus allomyrinae sp. nov. and Enterococcus lavae sp. nov., isolated from the larvae of Allomyrina dichotoma.</title>
        <authorList>
            <person name="Lee S.D."/>
        </authorList>
    </citation>
    <scope>NUCLEOTIDE SEQUENCE</scope>
    <source>
        <strain evidence="8">BWB3-3</strain>
    </source>
</reference>
<keyword evidence="1 6" id="KW-0547">Nucleotide-binding</keyword>
<dbReference type="GO" id="GO:0005524">
    <property type="term" value="F:ATP binding"/>
    <property type="evidence" value="ECO:0007669"/>
    <property type="project" value="UniProtKB-KW"/>
</dbReference>
<accession>A0A940P3M6</accession>
<dbReference type="PROSITE" id="PS51383">
    <property type="entry name" value="YJEF_C_3"/>
    <property type="match status" value="1"/>
</dbReference>
<evidence type="ECO:0000313" key="9">
    <source>
        <dbReference type="Proteomes" id="UP000674938"/>
    </source>
</evidence>
<feature type="binding site" evidence="6">
    <location>
        <begin position="187"/>
        <end position="191"/>
    </location>
    <ligand>
        <name>AMP</name>
        <dbReference type="ChEBI" id="CHEBI:456215"/>
    </ligand>
</feature>
<protein>
    <recommendedName>
        <fullName evidence="6">ADP-dependent (S)-NAD(P)H-hydrate dehydratase</fullName>
        <ecNumber evidence="6">4.2.1.136</ecNumber>
    </recommendedName>
    <alternativeName>
        <fullName evidence="6">ADP-dependent NAD(P)HX dehydratase</fullName>
    </alternativeName>
</protein>
<sequence length="275" mass="29790">MEIISEEILGQTIRAREPMSHKGNYGRVCLIGGDQHYGGAIILASQAAVHSGAGLVTTATMKVNHGPLHARLPEAMVVDWSESDRLTTSIQQATVILIGPGLGLATDSLTLLKRTLMLLTKGQICLIDGSAITLIADYRLTLPDGPTYIFTPHEKEWERLSGLLIENQDRESNRLSVNQLKGIVVLKKHRTEVYLADGIWQNPLGTAAMATGGMGDTLAGMIAGFVAQFPLNNAILAAVYLHSYIGERLGKAHYVVLPSELITHISSLMKRFEGN</sequence>
<keyword evidence="9" id="KW-1185">Reference proteome</keyword>
<dbReference type="PANTHER" id="PTHR12592:SF0">
    <property type="entry name" value="ATP-DEPENDENT (S)-NAD(P)H-HYDRATE DEHYDRATASE"/>
    <property type="match status" value="1"/>
</dbReference>
<dbReference type="Gene3D" id="3.40.1190.20">
    <property type="match status" value="1"/>
</dbReference>
<feature type="binding site" evidence="6">
    <location>
        <position position="153"/>
    </location>
    <ligand>
        <name>(6S)-NADPHX</name>
        <dbReference type="ChEBI" id="CHEBI:64076"/>
    </ligand>
</feature>
<dbReference type="GO" id="GO:0052855">
    <property type="term" value="F:ADP-dependent NAD(P)H-hydrate dehydratase activity"/>
    <property type="evidence" value="ECO:0007669"/>
    <property type="project" value="UniProtKB-UniRule"/>
</dbReference>
<dbReference type="PANTHER" id="PTHR12592">
    <property type="entry name" value="ATP-DEPENDENT (S)-NAD(P)H-HYDRATE DEHYDRATASE FAMILY MEMBER"/>
    <property type="match status" value="1"/>
</dbReference>
<feature type="binding site" evidence="6">
    <location>
        <position position="40"/>
    </location>
    <ligand>
        <name>(6S)-NADPHX</name>
        <dbReference type="ChEBI" id="CHEBI:64076"/>
    </ligand>
</feature>
<dbReference type="RefSeq" id="WP_209526315.1">
    <property type="nucleotide sequence ID" value="NZ_JAEEGA010000004.1"/>
</dbReference>
<dbReference type="InterPro" id="IPR029056">
    <property type="entry name" value="Ribokinase-like"/>
</dbReference>
<organism evidence="8 9">
    <name type="scientific">Vagococcus allomyrinae</name>
    <dbReference type="NCBI Taxonomy" id="2794353"/>
    <lineage>
        <taxon>Bacteria</taxon>
        <taxon>Bacillati</taxon>
        <taxon>Bacillota</taxon>
        <taxon>Bacilli</taxon>
        <taxon>Lactobacillales</taxon>
        <taxon>Enterococcaceae</taxon>
        <taxon>Vagococcus</taxon>
    </lineage>
</organism>
<comment type="cofactor">
    <cofactor evidence="6">
        <name>Mg(2+)</name>
        <dbReference type="ChEBI" id="CHEBI:18420"/>
    </cofactor>
</comment>
<comment type="subunit">
    <text evidence="6">Homotetramer.</text>
</comment>
<dbReference type="PROSITE" id="PS01050">
    <property type="entry name" value="YJEF_C_2"/>
    <property type="match status" value="1"/>
</dbReference>
<dbReference type="Proteomes" id="UP000674938">
    <property type="component" value="Unassembled WGS sequence"/>
</dbReference>
<comment type="caution">
    <text evidence="8">The sequence shown here is derived from an EMBL/GenBank/DDBJ whole genome shotgun (WGS) entry which is preliminary data.</text>
</comment>
<evidence type="ECO:0000256" key="5">
    <source>
        <dbReference type="ARBA" id="ARBA00023239"/>
    </source>
</evidence>
<dbReference type="Pfam" id="PF01256">
    <property type="entry name" value="Carb_kinase"/>
    <property type="match status" value="1"/>
</dbReference>
<dbReference type="SUPFAM" id="SSF53613">
    <property type="entry name" value="Ribokinase-like"/>
    <property type="match status" value="1"/>
</dbReference>
<evidence type="ECO:0000256" key="2">
    <source>
        <dbReference type="ARBA" id="ARBA00022840"/>
    </source>
</evidence>
<proteinExistence type="inferred from homology"/>
<dbReference type="InterPro" id="IPR000631">
    <property type="entry name" value="CARKD"/>
</dbReference>
<keyword evidence="2 6" id="KW-0067">ATP-binding</keyword>
<dbReference type="GO" id="GO:0052856">
    <property type="term" value="F:NAD(P)HX epimerase activity"/>
    <property type="evidence" value="ECO:0007669"/>
    <property type="project" value="TreeGrafter"/>
</dbReference>
<dbReference type="InterPro" id="IPR017953">
    <property type="entry name" value="Carbohydrate_kinase_pred_CS"/>
</dbReference>
<evidence type="ECO:0000259" key="7">
    <source>
        <dbReference type="PROSITE" id="PS51383"/>
    </source>
</evidence>
<comment type="catalytic activity">
    <reaction evidence="6">
        <text>(6S)-NADHX + ADP = AMP + phosphate + NADH + H(+)</text>
        <dbReference type="Rhea" id="RHEA:32223"/>
        <dbReference type="ChEBI" id="CHEBI:15378"/>
        <dbReference type="ChEBI" id="CHEBI:43474"/>
        <dbReference type="ChEBI" id="CHEBI:57945"/>
        <dbReference type="ChEBI" id="CHEBI:64074"/>
        <dbReference type="ChEBI" id="CHEBI:456215"/>
        <dbReference type="ChEBI" id="CHEBI:456216"/>
        <dbReference type="EC" id="4.2.1.136"/>
    </reaction>
</comment>
<evidence type="ECO:0000256" key="6">
    <source>
        <dbReference type="HAMAP-Rule" id="MF_01965"/>
    </source>
</evidence>
<keyword evidence="3 6" id="KW-0521">NADP</keyword>
<dbReference type="NCBIfam" id="TIGR00196">
    <property type="entry name" value="yjeF_cterm"/>
    <property type="match status" value="1"/>
</dbReference>
<name>A0A940P3M6_9ENTE</name>
<evidence type="ECO:0000256" key="1">
    <source>
        <dbReference type="ARBA" id="ARBA00022741"/>
    </source>
</evidence>
<dbReference type="CDD" id="cd01171">
    <property type="entry name" value="YXKO-related"/>
    <property type="match status" value="1"/>
</dbReference>
<dbReference type="EC" id="4.2.1.136" evidence="6"/>
<comment type="function">
    <text evidence="6">Catalyzes the dehydration of the S-form of NAD(P)HX at the expense of ADP, which is converted to AMP. Together with NAD(P)HX epimerase, which catalyzes the epimerization of the S- and R-forms, the enzyme allows the repair of both epimers of NAD(P)HX, a damaged form of NAD(P)H that is a result of enzymatic or heat-dependent hydration.</text>
</comment>
<evidence type="ECO:0000256" key="3">
    <source>
        <dbReference type="ARBA" id="ARBA00022857"/>
    </source>
</evidence>
<dbReference type="HAMAP" id="MF_01965">
    <property type="entry name" value="NADHX_dehydratase"/>
    <property type="match status" value="1"/>
</dbReference>
<keyword evidence="5 6" id="KW-0456">Lyase</keyword>
<dbReference type="GO" id="GO:0110051">
    <property type="term" value="P:metabolite repair"/>
    <property type="evidence" value="ECO:0007669"/>
    <property type="project" value="TreeGrafter"/>
</dbReference>
<comment type="similarity">
    <text evidence="6">Belongs to the NnrD/CARKD family.</text>
</comment>
<dbReference type="GO" id="GO:0046496">
    <property type="term" value="P:nicotinamide nucleotide metabolic process"/>
    <property type="evidence" value="ECO:0007669"/>
    <property type="project" value="UniProtKB-UniRule"/>
</dbReference>
<feature type="binding site" evidence="6">
    <location>
        <position position="215"/>
    </location>
    <ligand>
        <name>AMP</name>
        <dbReference type="ChEBI" id="CHEBI:456215"/>
    </ligand>
</feature>
<dbReference type="EMBL" id="JAEEGA010000004">
    <property type="protein sequence ID" value="MBP1040852.1"/>
    <property type="molecule type" value="Genomic_DNA"/>
</dbReference>
<evidence type="ECO:0000256" key="4">
    <source>
        <dbReference type="ARBA" id="ARBA00023027"/>
    </source>
</evidence>
<feature type="binding site" evidence="6">
    <location>
        <position position="101"/>
    </location>
    <ligand>
        <name>(6S)-NADPHX</name>
        <dbReference type="ChEBI" id="CHEBI:64076"/>
    </ligand>
</feature>
<gene>
    <name evidence="6" type="primary">nnrD</name>
    <name evidence="8" type="ORF">I6N95_07530</name>
</gene>
<keyword evidence="4 6" id="KW-0520">NAD</keyword>
<dbReference type="AlphaFoldDB" id="A0A940P3M6"/>
<feature type="binding site" evidence="6">
    <location>
        <position position="216"/>
    </location>
    <ligand>
        <name>(6S)-NADPHX</name>
        <dbReference type="ChEBI" id="CHEBI:64076"/>
    </ligand>
</feature>
<comment type="catalytic activity">
    <reaction evidence="6">
        <text>(6S)-NADPHX + ADP = AMP + phosphate + NADPH + H(+)</text>
        <dbReference type="Rhea" id="RHEA:32235"/>
        <dbReference type="ChEBI" id="CHEBI:15378"/>
        <dbReference type="ChEBI" id="CHEBI:43474"/>
        <dbReference type="ChEBI" id="CHEBI:57783"/>
        <dbReference type="ChEBI" id="CHEBI:64076"/>
        <dbReference type="ChEBI" id="CHEBI:456215"/>
        <dbReference type="ChEBI" id="CHEBI:456216"/>
        <dbReference type="EC" id="4.2.1.136"/>
    </reaction>
</comment>